<organism evidence="1 2">
    <name type="scientific">Luethyella okanaganae</name>
    <dbReference type="NCBI Taxonomy" id="69372"/>
    <lineage>
        <taxon>Bacteria</taxon>
        <taxon>Bacillati</taxon>
        <taxon>Actinomycetota</taxon>
        <taxon>Actinomycetes</taxon>
        <taxon>Micrococcales</taxon>
        <taxon>Microbacteriaceae</taxon>
        <taxon>Luethyella</taxon>
    </lineage>
</organism>
<proteinExistence type="predicted"/>
<name>A0ABW1VG31_9MICO</name>
<accession>A0ABW1VG31</accession>
<protein>
    <submittedName>
        <fullName evidence="1">Uncharacterized protein</fullName>
    </submittedName>
</protein>
<comment type="caution">
    <text evidence="1">The sequence shown here is derived from an EMBL/GenBank/DDBJ whole genome shotgun (WGS) entry which is preliminary data.</text>
</comment>
<sequence>MRVGHRDLRQLAGELTHEVIGPALDERDLGGCDAQGEYAGFGDPRDLDENVYPLVPVLFFRGGRGADRSDQHEGANAEAVTRDMFLCSFRFSLLWI</sequence>
<reference evidence="2" key="1">
    <citation type="journal article" date="2019" name="Int. J. Syst. Evol. Microbiol.">
        <title>The Global Catalogue of Microorganisms (GCM) 10K type strain sequencing project: providing services to taxonomists for standard genome sequencing and annotation.</title>
        <authorList>
            <consortium name="The Broad Institute Genomics Platform"/>
            <consortium name="The Broad Institute Genome Sequencing Center for Infectious Disease"/>
            <person name="Wu L."/>
            <person name="Ma J."/>
        </authorList>
    </citation>
    <scope>NUCLEOTIDE SEQUENCE [LARGE SCALE GENOMIC DNA]</scope>
    <source>
        <strain evidence="2">CCUG 43304</strain>
    </source>
</reference>
<evidence type="ECO:0000313" key="2">
    <source>
        <dbReference type="Proteomes" id="UP001596306"/>
    </source>
</evidence>
<dbReference type="EMBL" id="JBHSTP010000003">
    <property type="protein sequence ID" value="MFC6356864.1"/>
    <property type="molecule type" value="Genomic_DNA"/>
</dbReference>
<dbReference type="Proteomes" id="UP001596306">
    <property type="component" value="Unassembled WGS sequence"/>
</dbReference>
<keyword evidence="2" id="KW-1185">Reference proteome</keyword>
<dbReference type="RefSeq" id="WP_386731955.1">
    <property type="nucleotide sequence ID" value="NZ_JBHSTP010000003.1"/>
</dbReference>
<gene>
    <name evidence="1" type="ORF">ACFQB0_12180</name>
</gene>
<evidence type="ECO:0000313" key="1">
    <source>
        <dbReference type="EMBL" id="MFC6356864.1"/>
    </source>
</evidence>